<feature type="region of interest" description="Disordered" evidence="1">
    <location>
        <begin position="19"/>
        <end position="50"/>
    </location>
</feature>
<feature type="compositionally biased region" description="Polar residues" evidence="1">
    <location>
        <begin position="40"/>
        <end position="49"/>
    </location>
</feature>
<protein>
    <submittedName>
        <fullName evidence="2">Uncharacterized protein</fullName>
    </submittedName>
</protein>
<comment type="caution">
    <text evidence="2">The sequence shown here is derived from an EMBL/GenBank/DDBJ whole genome shotgun (WGS) entry which is preliminary data.</text>
</comment>
<gene>
    <name evidence="2" type="ORF">E2C01_006168</name>
</gene>
<proteinExistence type="predicted"/>
<feature type="region of interest" description="Disordered" evidence="1">
    <location>
        <begin position="94"/>
        <end position="123"/>
    </location>
</feature>
<accession>A0A5B7D123</accession>
<reference evidence="2 3" key="1">
    <citation type="submission" date="2019-05" db="EMBL/GenBank/DDBJ databases">
        <title>Another draft genome of Portunus trituberculatus and its Hox gene families provides insights of decapod evolution.</title>
        <authorList>
            <person name="Jeong J.-H."/>
            <person name="Song I."/>
            <person name="Kim S."/>
            <person name="Choi T."/>
            <person name="Kim D."/>
            <person name="Ryu S."/>
            <person name="Kim W."/>
        </authorList>
    </citation>
    <scope>NUCLEOTIDE SEQUENCE [LARGE SCALE GENOMIC DNA]</scope>
    <source>
        <tissue evidence="2">Muscle</tissue>
    </source>
</reference>
<dbReference type="Proteomes" id="UP000324222">
    <property type="component" value="Unassembled WGS sequence"/>
</dbReference>
<keyword evidence="3" id="KW-1185">Reference proteome</keyword>
<sequence>MVVVIANSLMYTVVVNGRLREDEKEEEEEEVELEEEEENGNYSTRSRNNIGYMAPLGLTGKRYTSHWATKFGRIRTQAALTNYATQPPRRRLVMRGSGVTQAAPAGRRLKAGWLRRDPSERKN</sequence>
<evidence type="ECO:0000256" key="1">
    <source>
        <dbReference type="SAM" id="MobiDB-lite"/>
    </source>
</evidence>
<feature type="compositionally biased region" description="Basic and acidic residues" evidence="1">
    <location>
        <begin position="114"/>
        <end position="123"/>
    </location>
</feature>
<evidence type="ECO:0000313" key="3">
    <source>
        <dbReference type="Proteomes" id="UP000324222"/>
    </source>
</evidence>
<feature type="compositionally biased region" description="Acidic residues" evidence="1">
    <location>
        <begin position="23"/>
        <end position="39"/>
    </location>
</feature>
<dbReference type="EMBL" id="VSRR010000281">
    <property type="protein sequence ID" value="MPC13433.1"/>
    <property type="molecule type" value="Genomic_DNA"/>
</dbReference>
<dbReference type="AlphaFoldDB" id="A0A5B7D123"/>
<organism evidence="2 3">
    <name type="scientific">Portunus trituberculatus</name>
    <name type="common">Swimming crab</name>
    <name type="synonym">Neptunus trituberculatus</name>
    <dbReference type="NCBI Taxonomy" id="210409"/>
    <lineage>
        <taxon>Eukaryota</taxon>
        <taxon>Metazoa</taxon>
        <taxon>Ecdysozoa</taxon>
        <taxon>Arthropoda</taxon>
        <taxon>Crustacea</taxon>
        <taxon>Multicrustacea</taxon>
        <taxon>Malacostraca</taxon>
        <taxon>Eumalacostraca</taxon>
        <taxon>Eucarida</taxon>
        <taxon>Decapoda</taxon>
        <taxon>Pleocyemata</taxon>
        <taxon>Brachyura</taxon>
        <taxon>Eubrachyura</taxon>
        <taxon>Portunoidea</taxon>
        <taxon>Portunidae</taxon>
        <taxon>Portuninae</taxon>
        <taxon>Portunus</taxon>
    </lineage>
</organism>
<name>A0A5B7D123_PORTR</name>
<evidence type="ECO:0000313" key="2">
    <source>
        <dbReference type="EMBL" id="MPC13433.1"/>
    </source>
</evidence>